<dbReference type="InterPro" id="IPR001584">
    <property type="entry name" value="Integrase_cat-core"/>
</dbReference>
<dbReference type="AlphaFoldDB" id="A0A8B8ZHD1"/>
<name>A0A8B8ZHD1_PHODC</name>
<dbReference type="PANTHER" id="PTHR42648">
    <property type="entry name" value="TRANSPOSASE, PUTATIVE-RELATED"/>
    <property type="match status" value="1"/>
</dbReference>
<feature type="domain" description="Integrase catalytic" evidence="3">
    <location>
        <begin position="220"/>
        <end position="350"/>
    </location>
</feature>
<dbReference type="GO" id="GO:0006508">
    <property type="term" value="P:proteolysis"/>
    <property type="evidence" value="ECO:0007669"/>
    <property type="project" value="UniProtKB-KW"/>
</dbReference>
<feature type="compositionally biased region" description="Basic residues" evidence="2">
    <location>
        <begin position="113"/>
        <end position="125"/>
    </location>
</feature>
<dbReference type="GeneID" id="120104347"/>
<reference evidence="4" key="1">
    <citation type="journal article" date="2019" name="Nat. Commun.">
        <title>Genome-wide association mapping of date palm fruit traits.</title>
        <authorList>
            <person name="Hazzouri K.M."/>
            <person name="Gros-Balthazard M."/>
            <person name="Flowers J.M."/>
            <person name="Copetti D."/>
            <person name="Lemansour A."/>
            <person name="Lebrun M."/>
            <person name="Masmoudi K."/>
            <person name="Ferrand S."/>
            <person name="Dhar M.I."/>
            <person name="Fresquez Z.A."/>
            <person name="Rosas U."/>
            <person name="Zhang J."/>
            <person name="Talag J."/>
            <person name="Lee S."/>
            <person name="Kudrna D."/>
            <person name="Powell R.F."/>
            <person name="Leitch I.J."/>
            <person name="Krueger R.R."/>
            <person name="Wing R.A."/>
            <person name="Amiri K.M.A."/>
            <person name="Purugganan M.D."/>
        </authorList>
    </citation>
    <scope>NUCLEOTIDE SEQUENCE [LARGE SCALE GENOMIC DNA]</scope>
    <source>
        <strain evidence="4">cv. Khalas</strain>
    </source>
</reference>
<gene>
    <name evidence="5" type="primary">LOC120104347</name>
</gene>
<dbReference type="Proteomes" id="UP000228380">
    <property type="component" value="Chromosome 17"/>
</dbReference>
<keyword evidence="4" id="KW-1185">Reference proteome</keyword>
<evidence type="ECO:0000256" key="1">
    <source>
        <dbReference type="ARBA" id="ARBA00022670"/>
    </source>
</evidence>
<dbReference type="InterPro" id="IPR036397">
    <property type="entry name" value="RNaseH_sf"/>
</dbReference>
<proteinExistence type="predicted"/>
<reference evidence="5" key="2">
    <citation type="submission" date="2025-08" db="UniProtKB">
        <authorList>
            <consortium name="RefSeq"/>
        </authorList>
    </citation>
    <scope>IDENTIFICATION</scope>
    <source>
        <tissue evidence="5">Young leaves</tissue>
    </source>
</reference>
<sequence>MEERFRSADKSLAGTLMAKLTTMKFDGTCGMHEHILEMTNIAAKLKALGMDVNESFLVQFILNSLPPQFESFQIHYNTIKDKWNVNELTSMLVQEETRLKQQGHHSVNLVSHGAKKKWKKPRKGMKSGPSKGKEPHHDTEVHKKKQNKDRCHFCKKLGHYRRTAINARHGLKRKEFLTTQMQDPNESFIVSGNGVRVPVTAVGTYRLFLNTGCHLDLLQTLYVPSISRNLISVSKLDVEGYFFKIGNGSLRLFKDNVFLGSGVLCDGLYKTVDVLEVYITEVERQLDRKVKIVRSDRDGEYYGRYDETGQHPGPFAKLLEKHGICAQYTMPKTPQQNGVAERRNRTLMDMGWSYWWWWCVELSGGGAGAKVVAGGDGAEAAAAREE</sequence>
<dbReference type="InterPro" id="IPR039537">
    <property type="entry name" value="Retrotran_Ty1/copia-like"/>
</dbReference>
<evidence type="ECO:0000256" key="2">
    <source>
        <dbReference type="SAM" id="MobiDB-lite"/>
    </source>
</evidence>
<dbReference type="InterPro" id="IPR012337">
    <property type="entry name" value="RNaseH-like_sf"/>
</dbReference>
<dbReference type="GO" id="GO:0015074">
    <property type="term" value="P:DNA integration"/>
    <property type="evidence" value="ECO:0007669"/>
    <property type="project" value="InterPro"/>
</dbReference>
<dbReference type="RefSeq" id="XP_038971199.1">
    <property type="nucleotide sequence ID" value="XM_039115271.1"/>
</dbReference>
<dbReference type="Pfam" id="PF14223">
    <property type="entry name" value="Retrotran_gag_2"/>
    <property type="match status" value="1"/>
</dbReference>
<keyword evidence="1" id="KW-0378">Hydrolase</keyword>
<dbReference type="InterPro" id="IPR054722">
    <property type="entry name" value="PolX-like_BBD"/>
</dbReference>
<dbReference type="GO" id="GO:0003676">
    <property type="term" value="F:nucleic acid binding"/>
    <property type="evidence" value="ECO:0007669"/>
    <property type="project" value="InterPro"/>
</dbReference>
<protein>
    <submittedName>
        <fullName evidence="5">Uncharacterized protein LOC120104347</fullName>
    </submittedName>
</protein>
<dbReference type="GO" id="GO:0008233">
    <property type="term" value="F:peptidase activity"/>
    <property type="evidence" value="ECO:0007669"/>
    <property type="project" value="UniProtKB-KW"/>
</dbReference>
<dbReference type="SUPFAM" id="SSF53098">
    <property type="entry name" value="Ribonuclease H-like"/>
    <property type="match status" value="1"/>
</dbReference>
<evidence type="ECO:0000313" key="5">
    <source>
        <dbReference type="RefSeq" id="XP_038971199.1"/>
    </source>
</evidence>
<evidence type="ECO:0000259" key="3">
    <source>
        <dbReference type="PROSITE" id="PS50994"/>
    </source>
</evidence>
<dbReference type="PROSITE" id="PS50994">
    <property type="entry name" value="INTEGRASE"/>
    <property type="match status" value="1"/>
</dbReference>
<keyword evidence="1" id="KW-0645">Protease</keyword>
<feature type="compositionally biased region" description="Basic and acidic residues" evidence="2">
    <location>
        <begin position="131"/>
        <end position="141"/>
    </location>
</feature>
<dbReference type="PANTHER" id="PTHR42648:SF28">
    <property type="entry name" value="TRANSPOSON-ENCODED PROTEIN WITH RIBONUCLEASE H-LIKE AND RETROVIRUS ZINC FINGER-LIKE DOMAINS"/>
    <property type="match status" value="1"/>
</dbReference>
<feature type="region of interest" description="Disordered" evidence="2">
    <location>
        <begin position="103"/>
        <end position="146"/>
    </location>
</feature>
<dbReference type="Gene3D" id="3.30.420.10">
    <property type="entry name" value="Ribonuclease H-like superfamily/Ribonuclease H"/>
    <property type="match status" value="1"/>
</dbReference>
<dbReference type="KEGG" id="pda:120104347"/>
<accession>A0A8B8ZHD1</accession>
<dbReference type="Pfam" id="PF22936">
    <property type="entry name" value="Pol_BBD"/>
    <property type="match status" value="1"/>
</dbReference>
<evidence type="ECO:0000313" key="4">
    <source>
        <dbReference type="Proteomes" id="UP000228380"/>
    </source>
</evidence>
<organism evidence="4 5">
    <name type="scientific">Phoenix dactylifera</name>
    <name type="common">Date palm</name>
    <dbReference type="NCBI Taxonomy" id="42345"/>
    <lineage>
        <taxon>Eukaryota</taxon>
        <taxon>Viridiplantae</taxon>
        <taxon>Streptophyta</taxon>
        <taxon>Embryophyta</taxon>
        <taxon>Tracheophyta</taxon>
        <taxon>Spermatophyta</taxon>
        <taxon>Magnoliopsida</taxon>
        <taxon>Liliopsida</taxon>
        <taxon>Arecaceae</taxon>
        <taxon>Coryphoideae</taxon>
        <taxon>Phoeniceae</taxon>
        <taxon>Phoenix</taxon>
    </lineage>
</organism>
<dbReference type="OrthoDB" id="1929566at2759"/>